<dbReference type="HOGENOM" id="CLU_159248_3_0_11"/>
<reference evidence="3 4" key="1">
    <citation type="submission" date="2011-06" db="EMBL/GenBank/DDBJ databases">
        <authorList>
            <person name="Muzny D."/>
            <person name="Qin X."/>
            <person name="Deng J."/>
            <person name="Jiang H."/>
            <person name="Liu Y."/>
            <person name="Qu J."/>
            <person name="Song X.-Z."/>
            <person name="Zhang L."/>
            <person name="Thornton R."/>
            <person name="Coyle M."/>
            <person name="Francisco L."/>
            <person name="Jackson L."/>
            <person name="Javaid M."/>
            <person name="Korchina V."/>
            <person name="Kovar C."/>
            <person name="Mata R."/>
            <person name="Mathew T."/>
            <person name="Ngo R."/>
            <person name="Nguyen L."/>
            <person name="Nguyen N."/>
            <person name="Okwuonu G."/>
            <person name="Ongeri F."/>
            <person name="Pham C."/>
            <person name="Simmons D."/>
            <person name="Wilczek-Boney K."/>
            <person name="Hale W."/>
            <person name="Jakkamsetti A."/>
            <person name="Pham P."/>
            <person name="Ruth R."/>
            <person name="San Lucas F."/>
            <person name="Warren J."/>
            <person name="Zhang J."/>
            <person name="Zhao Z."/>
            <person name="Zhou C."/>
            <person name="Zhu D."/>
            <person name="Lee S."/>
            <person name="Bess C."/>
            <person name="Blankenburg K."/>
            <person name="Forbes L."/>
            <person name="Fu Q."/>
            <person name="Gubbala S."/>
            <person name="Hirani K."/>
            <person name="Jayaseelan J.C."/>
            <person name="Lara F."/>
            <person name="Munidasa M."/>
            <person name="Palculict T."/>
            <person name="Patil S."/>
            <person name="Pu L.-L."/>
            <person name="Saada N."/>
            <person name="Tang L."/>
            <person name="Weissenberger G."/>
            <person name="Zhu Y."/>
            <person name="Hemphill L."/>
            <person name="Shang Y."/>
            <person name="Youmans B."/>
            <person name="Ayvaz T."/>
            <person name="Ross M."/>
            <person name="Santibanez J."/>
            <person name="Aqrawi P."/>
            <person name="Gross S."/>
            <person name="Joshi V."/>
            <person name="Fowler G."/>
            <person name="Nazareth L."/>
            <person name="Reid J."/>
            <person name="Worley K."/>
            <person name="Petrosino J."/>
            <person name="Highlander S."/>
            <person name="Gibbs R."/>
        </authorList>
    </citation>
    <scope>NUCLEOTIDE SEQUENCE [LARGE SCALE GENOMIC DNA]</scope>
    <source>
        <strain evidence="3 4">ATCC 25577</strain>
    </source>
</reference>
<dbReference type="EC" id="2.7.1.191" evidence="3"/>
<dbReference type="AlphaFoldDB" id="G4CY07"/>
<dbReference type="GO" id="GO:0008982">
    <property type="term" value="F:protein-N(PI)-phosphohistidine-sugar phosphotransferase activity"/>
    <property type="evidence" value="ECO:0007669"/>
    <property type="project" value="InterPro"/>
</dbReference>
<dbReference type="SUPFAM" id="SSF52794">
    <property type="entry name" value="PTS system IIB component-like"/>
    <property type="match status" value="1"/>
</dbReference>
<name>G4CY07_9ACTN</name>
<dbReference type="InterPro" id="IPR013011">
    <property type="entry name" value="PTS_EIIB_2"/>
</dbReference>
<feature type="domain" description="PTS EIIB type-2" evidence="2">
    <location>
        <begin position="34"/>
        <end position="128"/>
    </location>
</feature>
<keyword evidence="4" id="KW-1185">Reference proteome</keyword>
<dbReference type="EMBL" id="AGBA01000013">
    <property type="protein sequence ID" value="EGY77871.1"/>
    <property type="molecule type" value="Genomic_DNA"/>
</dbReference>
<dbReference type="InterPro" id="IPR036095">
    <property type="entry name" value="PTS_EIIB-like_sf"/>
</dbReference>
<sequence length="128" mass="13988">MDEIRLASWRNPLVGHIQGQRGFPEGGVVTMIEKKILVCCGTGIATSVQVANKLQRLLRERGVNAKMEHCRVAEVPRVIEEFTPDAIVSTTAVKQPNENVKMFRGVAFLTGVDEGQLADEIADALKSS</sequence>
<evidence type="ECO:0000256" key="1">
    <source>
        <dbReference type="ARBA" id="ARBA00022679"/>
    </source>
</evidence>
<gene>
    <name evidence="3" type="ORF">HMPREF9153_1414</name>
</gene>
<protein>
    <submittedName>
        <fullName evidence="3">PTS family galactitol (Gat) porter component IIB</fullName>
        <ecNumber evidence="3">2.7.1.191</ecNumber>
    </submittedName>
</protein>
<dbReference type="Proteomes" id="UP000005332">
    <property type="component" value="Unassembled WGS sequence"/>
</dbReference>
<keyword evidence="1 3" id="KW-0808">Transferase</keyword>
<organism evidence="3 4">
    <name type="scientific">Cutibacterium avidum ATCC 25577</name>
    <dbReference type="NCBI Taxonomy" id="997355"/>
    <lineage>
        <taxon>Bacteria</taxon>
        <taxon>Bacillati</taxon>
        <taxon>Actinomycetota</taxon>
        <taxon>Actinomycetes</taxon>
        <taxon>Propionibacteriales</taxon>
        <taxon>Propionibacteriaceae</taxon>
        <taxon>Cutibacterium</taxon>
    </lineage>
</organism>
<dbReference type="InterPro" id="IPR003501">
    <property type="entry name" value="PTS_EIIB_2/3"/>
</dbReference>
<accession>G4CY07</accession>
<dbReference type="Gene3D" id="3.40.50.2300">
    <property type="match status" value="1"/>
</dbReference>
<dbReference type="PATRIC" id="fig|997355.3.peg.1395"/>
<dbReference type="PROSITE" id="PS51099">
    <property type="entry name" value="PTS_EIIB_TYPE_2"/>
    <property type="match status" value="1"/>
</dbReference>
<dbReference type="Pfam" id="PF02302">
    <property type="entry name" value="PTS_IIB"/>
    <property type="match status" value="1"/>
</dbReference>
<dbReference type="GO" id="GO:0009401">
    <property type="term" value="P:phosphoenolpyruvate-dependent sugar phosphotransferase system"/>
    <property type="evidence" value="ECO:0007669"/>
    <property type="project" value="InterPro"/>
</dbReference>
<evidence type="ECO:0000259" key="2">
    <source>
        <dbReference type="PROSITE" id="PS51099"/>
    </source>
</evidence>
<comment type="caution">
    <text evidence="3">The sequence shown here is derived from an EMBL/GenBank/DDBJ whole genome shotgun (WGS) entry which is preliminary data.</text>
</comment>
<evidence type="ECO:0000313" key="3">
    <source>
        <dbReference type="EMBL" id="EGY77871.1"/>
    </source>
</evidence>
<evidence type="ECO:0000313" key="4">
    <source>
        <dbReference type="Proteomes" id="UP000005332"/>
    </source>
</evidence>
<dbReference type="CDD" id="cd05566">
    <property type="entry name" value="PTS_IIB_galactitol"/>
    <property type="match status" value="1"/>
</dbReference>
<proteinExistence type="predicted"/>